<feature type="transmembrane region" description="Helical" evidence="15">
    <location>
        <begin position="700"/>
        <end position="721"/>
    </location>
</feature>
<dbReference type="FunFam" id="3.40.50.1220:FF:000002">
    <property type="entry name" value="NAD(P) transhydrogenase subunit beta"/>
    <property type="match status" value="1"/>
</dbReference>
<feature type="transmembrane region" description="Helical" evidence="15">
    <location>
        <begin position="462"/>
        <end position="481"/>
    </location>
</feature>
<dbReference type="InterPro" id="IPR034300">
    <property type="entry name" value="PNTB-like"/>
</dbReference>
<dbReference type="Pfam" id="PF12769">
    <property type="entry name" value="PNTB_4TM"/>
    <property type="match status" value="1"/>
</dbReference>
<evidence type="ECO:0000313" key="18">
    <source>
        <dbReference type="EMBL" id="PAV19303.1"/>
    </source>
</evidence>
<feature type="transmembrane region" description="Helical" evidence="15">
    <location>
        <begin position="765"/>
        <end position="783"/>
    </location>
</feature>
<evidence type="ECO:0000256" key="15">
    <source>
        <dbReference type="SAM" id="Phobius"/>
    </source>
</evidence>
<protein>
    <recommendedName>
        <fullName evidence="3">proton-translocating NAD(P)(+) transhydrogenase</fullName>
        <ecNumber evidence="3">7.1.1.1</ecNumber>
    </recommendedName>
</protein>
<feature type="transmembrane region" description="Helical" evidence="15">
    <location>
        <begin position="612"/>
        <end position="631"/>
    </location>
</feature>
<keyword evidence="8" id="KW-0521">NADP</keyword>
<keyword evidence="12" id="KW-0496">Mitochondrion</keyword>
<keyword evidence="9" id="KW-1278">Translocase</keyword>
<comment type="caution">
    <text evidence="18">The sequence shown here is derived from an EMBL/GenBank/DDBJ whole genome shotgun (WGS) entry which is preliminary data.</text>
</comment>
<dbReference type="GO" id="GO:0050661">
    <property type="term" value="F:NADP binding"/>
    <property type="evidence" value="ECO:0007669"/>
    <property type="project" value="TreeGrafter"/>
</dbReference>
<dbReference type="SMART" id="SM01002">
    <property type="entry name" value="AlaDh_PNT_C"/>
    <property type="match status" value="1"/>
</dbReference>
<accession>A0A286UI67</accession>
<comment type="catalytic activity">
    <reaction evidence="14">
        <text>NAD(+) + NADPH + H(+)(in) = NADH + NADP(+) + H(+)(out)</text>
        <dbReference type="Rhea" id="RHEA:47992"/>
        <dbReference type="ChEBI" id="CHEBI:15378"/>
        <dbReference type="ChEBI" id="CHEBI:57540"/>
        <dbReference type="ChEBI" id="CHEBI:57783"/>
        <dbReference type="ChEBI" id="CHEBI:57945"/>
        <dbReference type="ChEBI" id="CHEBI:58349"/>
        <dbReference type="EC" id="7.1.1.1"/>
    </reaction>
</comment>
<reference evidence="18 19" key="1">
    <citation type="journal article" date="2017" name="Mol. Ecol.">
        <title>Comparative and population genomic landscape of Phellinus noxius: A hypervariable fungus causing root rot in trees.</title>
        <authorList>
            <person name="Chung C.L."/>
            <person name="Lee T.J."/>
            <person name="Akiba M."/>
            <person name="Lee H.H."/>
            <person name="Kuo T.H."/>
            <person name="Liu D."/>
            <person name="Ke H.M."/>
            <person name="Yokoi T."/>
            <person name="Roa M.B."/>
            <person name="Lu M.J."/>
            <person name="Chang Y.Y."/>
            <person name="Ann P.J."/>
            <person name="Tsai J.N."/>
            <person name="Chen C.Y."/>
            <person name="Tzean S.S."/>
            <person name="Ota Y."/>
            <person name="Hattori T."/>
            <person name="Sahashi N."/>
            <person name="Liou R.F."/>
            <person name="Kikuchi T."/>
            <person name="Tsai I.J."/>
        </authorList>
    </citation>
    <scope>NUCLEOTIDE SEQUENCE [LARGE SCALE GENOMIC DNA]</scope>
    <source>
        <strain evidence="18 19">FFPRI411160</strain>
    </source>
</reference>
<feature type="transmembrane region" description="Helical" evidence="15">
    <location>
        <begin position="561"/>
        <end position="581"/>
    </location>
</feature>
<dbReference type="Pfam" id="PF02233">
    <property type="entry name" value="PNTB"/>
    <property type="match status" value="1"/>
</dbReference>
<evidence type="ECO:0000256" key="4">
    <source>
        <dbReference type="ARBA" id="ARBA00022475"/>
    </source>
</evidence>
<dbReference type="CDD" id="cd05304">
    <property type="entry name" value="Rubrum_tdh"/>
    <property type="match status" value="1"/>
</dbReference>
<dbReference type="EC" id="7.1.1.1" evidence="3"/>
<feature type="transmembrane region" description="Helical" evidence="15">
    <location>
        <begin position="668"/>
        <end position="688"/>
    </location>
</feature>
<keyword evidence="11" id="KW-0520">NAD</keyword>
<sequence>MSPLNPCRVPGRATLSANLRFGCAQHYVLRGGLRLYHPSYRRQDEEKLLKVAATPYSALTVGVPVEVFPNERRVAITPQNTALLLKKGFRQVLVEHNAGLEAQFTDEAYAAAGATLVEKSTLWKESDILLKVRAPSIEETSNEVNSLREGGTIISFLYPAQNKAIVDALAEHRANSFAMDMIPRISRAQVFDALSSMANIAGYKAVLEASNHFGLSAIATARRMGAIVRGFDTRSAAREQVQSLGAEFLEVDVKEDGSGAGGYAKVMSKEFHDAEMKLFLEQCKDVDIVITTALIPGRPAPKLITKEMVEAMKPGSIVVDLAAEAGGNCELTIPGQLTVQHGVKIIGYTDLPSRLPTQASTLYSNNITKFLLSMSPQEKYFGIDLSDEVVRGSIVTYNGEILPVAPRPAPPPAPAAPTAAAAEAVNPVTALTPWKQASRDVAVVTAGMGAAVALGKATGPEFMNNVFTFGLAGLIGYRVVWGVTPALHSPLMSVTNAISGMVGVGGLFVMGGGYLPGTFSQTLGALSVLLAFVNVSGGFVITKRMLDMFKRPTDPPEYPWLYAIPGLMFGGGYIAAATTGMAGLVQAGYLVSSVLCISSLSGLASQTTARQGNILGILGVSSGILSSLLAVGFSPEVLAQFAGVAGIGSIIGAIIGRRITPTELPQMVAALHSVVGLAAVLTSIGSVLSDVSHISTLHLVTAYLGVLIGGVTFTGSIVAFLKLAGKMSSRPLILPGRHIVNSSLLGANLASMGAFVSMAPGAPLVAAGCLAANTVLSFLKGYTTTAAIGGADMPVVITVLNAYSGFALVAEGFMLDNPLLTTVGSLIGVSGSILSYIMCVAMNRSLTNVLFGGIAAPAQSDYKIEGQITKTTVDETVEALTNSENVILVVGYGMAVAKAQYAISDITRMLRAKGINVRFAIHPVAGRMPGQCNVLLAEASVPYDIVLEMDEINDDFGDTDVTLVIGANDTVNPIALEPGSAIAGMPVLHAWKSKQVIVMKRGMASGYADVPNPMFYMPGTKMLFGDAKETCDAIKRSLESRN</sequence>
<dbReference type="InterPro" id="IPR024605">
    <property type="entry name" value="NADP_transhyd_a_C"/>
</dbReference>
<feature type="transmembrane region" description="Helical" evidence="15">
    <location>
        <begin position="819"/>
        <end position="841"/>
    </location>
</feature>
<dbReference type="GO" id="GO:0006740">
    <property type="term" value="P:NADPH regeneration"/>
    <property type="evidence" value="ECO:0007669"/>
    <property type="project" value="TreeGrafter"/>
</dbReference>
<feature type="transmembrane region" description="Helical" evidence="15">
    <location>
        <begin position="493"/>
        <end position="515"/>
    </location>
</feature>
<evidence type="ECO:0000256" key="12">
    <source>
        <dbReference type="ARBA" id="ARBA00023128"/>
    </source>
</evidence>
<dbReference type="SUPFAM" id="SSF52283">
    <property type="entry name" value="Formate/glycerate dehydrogenase catalytic domain-like"/>
    <property type="match status" value="1"/>
</dbReference>
<evidence type="ECO:0000256" key="1">
    <source>
        <dbReference type="ARBA" id="ARBA00004173"/>
    </source>
</evidence>
<dbReference type="Gene3D" id="3.40.50.1220">
    <property type="entry name" value="TPP-binding domain"/>
    <property type="match status" value="1"/>
</dbReference>
<keyword evidence="5" id="KW-0997">Cell inner membrane</keyword>
<evidence type="ECO:0000256" key="3">
    <source>
        <dbReference type="ARBA" id="ARBA00012943"/>
    </source>
</evidence>
<evidence type="ECO:0000259" key="17">
    <source>
        <dbReference type="SMART" id="SM01003"/>
    </source>
</evidence>
<dbReference type="OrthoDB" id="37244at2759"/>
<feature type="transmembrane region" description="Helical" evidence="15">
    <location>
        <begin position="742"/>
        <end position="759"/>
    </location>
</feature>
<evidence type="ECO:0000256" key="11">
    <source>
        <dbReference type="ARBA" id="ARBA00023027"/>
    </source>
</evidence>
<evidence type="ECO:0000256" key="8">
    <source>
        <dbReference type="ARBA" id="ARBA00022857"/>
    </source>
</evidence>
<dbReference type="PANTHER" id="PTHR10160:SF19">
    <property type="entry name" value="PROTON-TRANSLOCATING NAD(P)(+) TRANSHYDROGENASE"/>
    <property type="match status" value="1"/>
</dbReference>
<dbReference type="GO" id="GO:0008750">
    <property type="term" value="F:proton-translocating NAD(P)+ transhydrogenase activity"/>
    <property type="evidence" value="ECO:0007669"/>
    <property type="project" value="UniProtKB-EC"/>
</dbReference>
<feature type="transmembrane region" description="Helical" evidence="15">
    <location>
        <begin position="795"/>
        <end position="813"/>
    </location>
</feature>
<evidence type="ECO:0000259" key="16">
    <source>
        <dbReference type="SMART" id="SM01002"/>
    </source>
</evidence>
<dbReference type="EMBL" id="NBII01000004">
    <property type="protein sequence ID" value="PAV19303.1"/>
    <property type="molecule type" value="Genomic_DNA"/>
</dbReference>
<evidence type="ECO:0000256" key="9">
    <source>
        <dbReference type="ARBA" id="ARBA00022967"/>
    </source>
</evidence>
<evidence type="ECO:0000256" key="13">
    <source>
        <dbReference type="ARBA" id="ARBA00023136"/>
    </source>
</evidence>
<feature type="transmembrane region" description="Helical" evidence="15">
    <location>
        <begin position="521"/>
        <end position="541"/>
    </location>
</feature>
<dbReference type="STRING" id="2282107.A0A286UI67"/>
<dbReference type="SUPFAM" id="SSF52467">
    <property type="entry name" value="DHS-like NAD/FAD-binding domain"/>
    <property type="match status" value="1"/>
</dbReference>
<dbReference type="Pfam" id="PF01262">
    <property type="entry name" value="AlaDh_PNT_C"/>
    <property type="match status" value="1"/>
</dbReference>
<keyword evidence="13 15" id="KW-0472">Membrane</keyword>
<dbReference type="InterPro" id="IPR007886">
    <property type="entry name" value="AlaDH/PNT_N"/>
</dbReference>
<keyword evidence="6 15" id="KW-0812">Transmembrane</keyword>
<dbReference type="InterPro" id="IPR007698">
    <property type="entry name" value="AlaDH/PNT_NAD(H)-bd"/>
</dbReference>
<feature type="domain" description="Alanine dehydrogenase/pyridine nucleotide transhydrogenase N-terminal" evidence="17">
    <location>
        <begin position="62"/>
        <end position="201"/>
    </location>
</feature>
<feature type="domain" description="Alanine dehydrogenase/pyridine nucleotide transhydrogenase NAD(H)-binding" evidence="16">
    <location>
        <begin position="197"/>
        <end position="347"/>
    </location>
</feature>
<evidence type="ECO:0000256" key="14">
    <source>
        <dbReference type="ARBA" id="ARBA00048202"/>
    </source>
</evidence>
<feature type="transmembrane region" description="Helical" evidence="15">
    <location>
        <begin position="637"/>
        <end position="656"/>
    </location>
</feature>
<dbReference type="Gene3D" id="3.40.50.720">
    <property type="entry name" value="NAD(P)-binding Rossmann-like Domain"/>
    <property type="match status" value="4"/>
</dbReference>
<keyword evidence="19" id="KW-1185">Reference proteome</keyword>
<dbReference type="GO" id="GO:0005886">
    <property type="term" value="C:plasma membrane"/>
    <property type="evidence" value="ECO:0007669"/>
    <property type="project" value="UniProtKB-SubCell"/>
</dbReference>
<keyword evidence="10 15" id="KW-1133">Transmembrane helix</keyword>
<dbReference type="InParanoid" id="A0A286UI67"/>
<gene>
    <name evidence="18" type="ORF">PNOK_0423700</name>
</gene>
<evidence type="ECO:0000256" key="5">
    <source>
        <dbReference type="ARBA" id="ARBA00022519"/>
    </source>
</evidence>
<comment type="subcellular location">
    <subcellularLocation>
        <location evidence="2">Cell inner membrane</location>
        <topology evidence="2">Multi-pass membrane protein</topology>
    </subcellularLocation>
    <subcellularLocation>
        <location evidence="1">Mitochondrion</location>
    </subcellularLocation>
</comment>
<evidence type="ECO:0000256" key="7">
    <source>
        <dbReference type="ARBA" id="ARBA00022741"/>
    </source>
</evidence>
<keyword evidence="4" id="KW-1003">Cell membrane</keyword>
<dbReference type="PANTHER" id="PTHR10160">
    <property type="entry name" value="NAD(P) TRANSHYDROGENASE"/>
    <property type="match status" value="1"/>
</dbReference>
<dbReference type="Pfam" id="PF05222">
    <property type="entry name" value="AlaDh_PNT_N"/>
    <property type="match status" value="1"/>
</dbReference>
<dbReference type="InterPro" id="IPR029035">
    <property type="entry name" value="DHS-like_NAD/FAD-binding_dom"/>
</dbReference>
<keyword evidence="7" id="KW-0547">Nucleotide-binding</keyword>
<dbReference type="NCBIfam" id="NF006942">
    <property type="entry name" value="PRK09424.1"/>
    <property type="match status" value="1"/>
</dbReference>
<evidence type="ECO:0000313" key="19">
    <source>
        <dbReference type="Proteomes" id="UP000217199"/>
    </source>
</evidence>
<organism evidence="18 19">
    <name type="scientific">Pyrrhoderma noxium</name>
    <dbReference type="NCBI Taxonomy" id="2282107"/>
    <lineage>
        <taxon>Eukaryota</taxon>
        <taxon>Fungi</taxon>
        <taxon>Dikarya</taxon>
        <taxon>Basidiomycota</taxon>
        <taxon>Agaricomycotina</taxon>
        <taxon>Agaricomycetes</taxon>
        <taxon>Hymenochaetales</taxon>
        <taxon>Hymenochaetaceae</taxon>
        <taxon>Pyrrhoderma</taxon>
    </lineage>
</organism>
<evidence type="ECO:0000256" key="2">
    <source>
        <dbReference type="ARBA" id="ARBA00004429"/>
    </source>
</evidence>
<dbReference type="GO" id="GO:0005743">
    <property type="term" value="C:mitochondrial inner membrane"/>
    <property type="evidence" value="ECO:0007669"/>
    <property type="project" value="TreeGrafter"/>
</dbReference>
<dbReference type="SMART" id="SM01003">
    <property type="entry name" value="AlaDh_PNT_N"/>
    <property type="match status" value="1"/>
</dbReference>
<evidence type="ECO:0000256" key="10">
    <source>
        <dbReference type="ARBA" id="ARBA00022989"/>
    </source>
</evidence>
<proteinExistence type="predicted"/>
<name>A0A286UI67_9AGAM</name>
<dbReference type="AlphaFoldDB" id="A0A286UI67"/>
<dbReference type="InterPro" id="IPR036291">
    <property type="entry name" value="NAD(P)-bd_dom_sf"/>
</dbReference>
<evidence type="ECO:0000256" key="6">
    <source>
        <dbReference type="ARBA" id="ARBA00022692"/>
    </source>
</evidence>
<feature type="transmembrane region" description="Helical" evidence="15">
    <location>
        <begin position="587"/>
        <end position="605"/>
    </location>
</feature>
<dbReference type="Proteomes" id="UP000217199">
    <property type="component" value="Unassembled WGS sequence"/>
</dbReference>
<dbReference type="SUPFAM" id="SSF51735">
    <property type="entry name" value="NAD(P)-binding Rossmann-fold domains"/>
    <property type="match status" value="1"/>
</dbReference>